<dbReference type="EMBL" id="CP146203">
    <property type="protein sequence ID" value="XBH21443.1"/>
    <property type="molecule type" value="Genomic_DNA"/>
</dbReference>
<reference evidence="1" key="1">
    <citation type="submission" date="2024-02" db="EMBL/GenBank/DDBJ databases">
        <title>Tomenella chthoni gen. nov. sp. nov., a member of the family Jonesiaceae isolated from bat guano.</title>
        <authorList>
            <person name="Miller S.L."/>
            <person name="King J."/>
            <person name="Sankaranarayanan K."/>
            <person name="Lawson P.A."/>
        </authorList>
    </citation>
    <scope>NUCLEOTIDE SEQUENCE</scope>
    <source>
        <strain evidence="1">BS-20</strain>
    </source>
</reference>
<name>A0AAU7DUG3_9MICO</name>
<dbReference type="AlphaFoldDB" id="A0AAU7DUG3"/>
<sequence>MVSVGEIKKGAAALAKALSESAAKLTDASAVFDSQKAKAEDILRGSDTSVEQEVAGKIAKASQSATRAQEAVNRTIASLEAYARSR</sequence>
<gene>
    <name evidence="1" type="ORF">V5R04_14710</name>
</gene>
<protein>
    <submittedName>
        <fullName evidence="1">Uncharacterized protein</fullName>
    </submittedName>
</protein>
<evidence type="ECO:0000313" key="1">
    <source>
        <dbReference type="EMBL" id="XBH21443.1"/>
    </source>
</evidence>
<organism evidence="1">
    <name type="scientific">Jonesiaceae bacterium BS-20</name>
    <dbReference type="NCBI Taxonomy" id="3120821"/>
    <lineage>
        <taxon>Bacteria</taxon>
        <taxon>Bacillati</taxon>
        <taxon>Actinomycetota</taxon>
        <taxon>Actinomycetes</taxon>
        <taxon>Micrococcales</taxon>
        <taxon>Jonesiaceae</taxon>
    </lineage>
</organism>
<proteinExistence type="predicted"/>
<accession>A0AAU7DUG3</accession>